<dbReference type="CDD" id="cd00552">
    <property type="entry name" value="RaiA"/>
    <property type="match status" value="1"/>
</dbReference>
<organism evidence="1 2">
    <name type="scientific">Methylomarinovum caldicuralii</name>
    <dbReference type="NCBI Taxonomy" id="438856"/>
    <lineage>
        <taxon>Bacteria</taxon>
        <taxon>Pseudomonadati</taxon>
        <taxon>Pseudomonadota</taxon>
        <taxon>Gammaproteobacteria</taxon>
        <taxon>Methylococcales</taxon>
        <taxon>Methylothermaceae</taxon>
        <taxon>Methylomarinovum</taxon>
    </lineage>
</organism>
<dbReference type="SUPFAM" id="SSF69754">
    <property type="entry name" value="Ribosome binding protein Y (YfiA homologue)"/>
    <property type="match status" value="1"/>
</dbReference>
<evidence type="ECO:0000313" key="1">
    <source>
        <dbReference type="EMBL" id="BCX81219.1"/>
    </source>
</evidence>
<reference evidence="2" key="1">
    <citation type="journal article" date="2024" name="Int. J. Syst. Evol. Microbiol.">
        <title>Methylomarinovum tepidoasis sp. nov., a moderately thermophilic methanotroph of the family Methylothermaceae isolated from a deep-sea hydrothermal field.</title>
        <authorList>
            <person name="Hirayama H."/>
            <person name="Takaki Y."/>
            <person name="Abe M."/>
            <person name="Miyazaki M."/>
            <person name="Uematsu K."/>
            <person name="Matsui Y."/>
            <person name="Takai K."/>
        </authorList>
    </citation>
    <scope>NUCLEOTIDE SEQUENCE [LARGE SCALE GENOMIC DNA]</scope>
    <source>
        <strain evidence="2">IT-9</strain>
    </source>
</reference>
<protein>
    <submittedName>
        <fullName evidence="1">Sigma-54 modulation protein</fullName>
    </submittedName>
</protein>
<dbReference type="Pfam" id="PF02482">
    <property type="entry name" value="Ribosomal_S30AE"/>
    <property type="match status" value="1"/>
</dbReference>
<dbReference type="EMBL" id="AP024714">
    <property type="protein sequence ID" value="BCX81219.1"/>
    <property type="molecule type" value="Genomic_DNA"/>
</dbReference>
<name>A0AAU9C275_9GAMM</name>
<dbReference type="AlphaFoldDB" id="A0AAU9C275"/>
<dbReference type="Gene3D" id="3.30.160.100">
    <property type="entry name" value="Ribosome hibernation promotion factor-like"/>
    <property type="match status" value="1"/>
</dbReference>
<accession>A0AAU9C275</accession>
<evidence type="ECO:0000313" key="2">
    <source>
        <dbReference type="Proteomes" id="UP001321825"/>
    </source>
</evidence>
<gene>
    <name evidence="1" type="ORF">MIT9_P0797</name>
</gene>
<dbReference type="InterPro" id="IPR036567">
    <property type="entry name" value="RHF-like"/>
</dbReference>
<dbReference type="Proteomes" id="UP001321825">
    <property type="component" value="Chromosome"/>
</dbReference>
<dbReference type="InterPro" id="IPR003489">
    <property type="entry name" value="RHF/RaiA"/>
</dbReference>
<dbReference type="RefSeq" id="WP_317706153.1">
    <property type="nucleotide sequence ID" value="NZ_AP024714.1"/>
</dbReference>
<proteinExistence type="predicted"/>
<keyword evidence="2" id="KW-1185">Reference proteome</keyword>
<sequence length="121" mass="14006">MQIPLQVTFRGLPHSDAMEAKIQEKAQKLERYYDKITSCRVMVERTHHKHQKGDLYHVRIDLTVPGKEIVISREHHDNHAYEDAYVAIRDAFQAAARQLEEYARIQRGEVKGRGNQKAALG</sequence>
<dbReference type="KEGG" id="mcau:MIT9_P0797"/>